<evidence type="ECO:0000313" key="2">
    <source>
        <dbReference type="EMBL" id="GIY87841.1"/>
    </source>
</evidence>
<comment type="caution">
    <text evidence="2">The sequence shown here is derived from an EMBL/GenBank/DDBJ whole genome shotgun (WGS) entry which is preliminary data.</text>
</comment>
<proteinExistence type="predicted"/>
<sequence>MSPLPKQPFGQRKVSPFGEKNPLNNKRVGERNGDDGTLEDGGRATPRILVSGTEKVEKHTLAADRGKITFFSFFRLKYCRPVEDVLGRFAGNSTPAKKTYDGWNLNSGIYLLCF</sequence>
<dbReference type="AlphaFoldDB" id="A0AAV4X191"/>
<organism evidence="2 3">
    <name type="scientific">Caerostris extrusa</name>
    <name type="common">Bark spider</name>
    <name type="synonym">Caerostris bankana</name>
    <dbReference type="NCBI Taxonomy" id="172846"/>
    <lineage>
        <taxon>Eukaryota</taxon>
        <taxon>Metazoa</taxon>
        <taxon>Ecdysozoa</taxon>
        <taxon>Arthropoda</taxon>
        <taxon>Chelicerata</taxon>
        <taxon>Arachnida</taxon>
        <taxon>Araneae</taxon>
        <taxon>Araneomorphae</taxon>
        <taxon>Entelegynae</taxon>
        <taxon>Araneoidea</taxon>
        <taxon>Araneidae</taxon>
        <taxon>Caerostris</taxon>
    </lineage>
</organism>
<gene>
    <name evidence="2" type="ORF">CEXT_701691</name>
</gene>
<dbReference type="Proteomes" id="UP001054945">
    <property type="component" value="Unassembled WGS sequence"/>
</dbReference>
<feature type="region of interest" description="Disordered" evidence="1">
    <location>
        <begin position="1"/>
        <end position="45"/>
    </location>
</feature>
<keyword evidence="3" id="KW-1185">Reference proteome</keyword>
<reference evidence="2 3" key="1">
    <citation type="submission" date="2021-06" db="EMBL/GenBank/DDBJ databases">
        <title>Caerostris extrusa draft genome.</title>
        <authorList>
            <person name="Kono N."/>
            <person name="Arakawa K."/>
        </authorList>
    </citation>
    <scope>NUCLEOTIDE SEQUENCE [LARGE SCALE GENOMIC DNA]</scope>
</reference>
<name>A0AAV4X191_CAEEX</name>
<evidence type="ECO:0000313" key="3">
    <source>
        <dbReference type="Proteomes" id="UP001054945"/>
    </source>
</evidence>
<protein>
    <submittedName>
        <fullName evidence="2">Uncharacterized protein</fullName>
    </submittedName>
</protein>
<evidence type="ECO:0000256" key="1">
    <source>
        <dbReference type="SAM" id="MobiDB-lite"/>
    </source>
</evidence>
<accession>A0AAV4X191</accession>
<dbReference type="EMBL" id="BPLR01016983">
    <property type="protein sequence ID" value="GIY87841.1"/>
    <property type="molecule type" value="Genomic_DNA"/>
</dbReference>